<reference evidence="8 9" key="1">
    <citation type="journal article" date="2016" name="Genome Biol. Evol.">
        <title>Divergent and convergent evolution of fungal pathogenicity.</title>
        <authorList>
            <person name="Shang Y."/>
            <person name="Xiao G."/>
            <person name="Zheng P."/>
            <person name="Cen K."/>
            <person name="Zhan S."/>
            <person name="Wang C."/>
        </authorList>
    </citation>
    <scope>NUCLEOTIDE SEQUENCE [LARGE SCALE GENOMIC DNA]</scope>
    <source>
        <strain evidence="8 9">RCEF 264</strain>
    </source>
</reference>
<feature type="compositionally biased region" description="Basic and acidic residues" evidence="6">
    <location>
        <begin position="87"/>
        <end position="98"/>
    </location>
</feature>
<dbReference type="InterPro" id="IPR050797">
    <property type="entry name" value="Carb_Metab_Trans_Reg"/>
</dbReference>
<dbReference type="SMART" id="SM00066">
    <property type="entry name" value="GAL4"/>
    <property type="match status" value="1"/>
</dbReference>
<dbReference type="PROSITE" id="PS50048">
    <property type="entry name" value="ZN2_CY6_FUNGAL_2"/>
    <property type="match status" value="1"/>
</dbReference>
<dbReference type="PANTHER" id="PTHR31668">
    <property type="entry name" value="GLUCOSE TRANSPORT TRANSCRIPTION REGULATOR RGT1-RELATED-RELATED"/>
    <property type="match status" value="1"/>
</dbReference>
<feature type="region of interest" description="Disordered" evidence="6">
    <location>
        <begin position="205"/>
        <end position="256"/>
    </location>
</feature>
<dbReference type="GO" id="GO:0000981">
    <property type="term" value="F:DNA-binding transcription factor activity, RNA polymerase II-specific"/>
    <property type="evidence" value="ECO:0007669"/>
    <property type="project" value="InterPro"/>
</dbReference>
<keyword evidence="3" id="KW-0238">DNA-binding</keyword>
<feature type="compositionally biased region" description="Low complexity" evidence="6">
    <location>
        <begin position="136"/>
        <end position="154"/>
    </location>
</feature>
<feature type="compositionally biased region" description="Low complexity" evidence="6">
    <location>
        <begin position="984"/>
        <end position="996"/>
    </location>
</feature>
<keyword evidence="9" id="KW-1185">Reference proteome</keyword>
<keyword evidence="1" id="KW-0479">Metal-binding</keyword>
<feature type="region of interest" description="Disordered" evidence="6">
    <location>
        <begin position="958"/>
        <end position="998"/>
    </location>
</feature>
<evidence type="ECO:0000313" key="9">
    <source>
        <dbReference type="Proteomes" id="UP000076874"/>
    </source>
</evidence>
<evidence type="ECO:0000313" key="8">
    <source>
        <dbReference type="EMBL" id="OAA67354.1"/>
    </source>
</evidence>
<gene>
    <name evidence="8" type="ORF">SPI_01930</name>
</gene>
<protein>
    <submittedName>
        <fullName evidence="8">C6 zinc finger domain containing protein</fullName>
    </submittedName>
</protein>
<dbReference type="GO" id="GO:0003677">
    <property type="term" value="F:DNA binding"/>
    <property type="evidence" value="ECO:0007669"/>
    <property type="project" value="UniProtKB-KW"/>
</dbReference>
<evidence type="ECO:0000256" key="3">
    <source>
        <dbReference type="ARBA" id="ARBA00023125"/>
    </source>
</evidence>
<dbReference type="InterPro" id="IPR001138">
    <property type="entry name" value="Zn2Cys6_DnaBD"/>
</dbReference>
<evidence type="ECO:0000256" key="6">
    <source>
        <dbReference type="SAM" id="MobiDB-lite"/>
    </source>
</evidence>
<feature type="region of interest" description="Disordered" evidence="6">
    <location>
        <begin position="1"/>
        <end position="34"/>
    </location>
</feature>
<evidence type="ECO:0000256" key="4">
    <source>
        <dbReference type="ARBA" id="ARBA00023163"/>
    </source>
</evidence>
<dbReference type="AlphaFoldDB" id="A0A167ZCQ9"/>
<evidence type="ECO:0000256" key="1">
    <source>
        <dbReference type="ARBA" id="ARBA00022723"/>
    </source>
</evidence>
<feature type="compositionally biased region" description="Polar residues" evidence="6">
    <location>
        <begin position="449"/>
        <end position="462"/>
    </location>
</feature>
<dbReference type="CDD" id="cd00067">
    <property type="entry name" value="GAL4"/>
    <property type="match status" value="1"/>
</dbReference>
<proteinExistence type="predicted"/>
<dbReference type="PROSITE" id="PS00463">
    <property type="entry name" value="ZN2_CY6_FUNGAL_1"/>
    <property type="match status" value="1"/>
</dbReference>
<feature type="compositionally biased region" description="Gly residues" evidence="6">
    <location>
        <begin position="235"/>
        <end position="246"/>
    </location>
</feature>
<keyword evidence="2" id="KW-0805">Transcription regulation</keyword>
<dbReference type="GO" id="GO:0008270">
    <property type="term" value="F:zinc ion binding"/>
    <property type="evidence" value="ECO:0007669"/>
    <property type="project" value="InterPro"/>
</dbReference>
<dbReference type="Gene3D" id="4.10.240.10">
    <property type="entry name" value="Zn(2)-C6 fungal-type DNA-binding domain"/>
    <property type="match status" value="1"/>
</dbReference>
<feature type="compositionally biased region" description="Low complexity" evidence="6">
    <location>
        <begin position="161"/>
        <end position="179"/>
    </location>
</feature>
<keyword evidence="4" id="KW-0804">Transcription</keyword>
<dbReference type="SUPFAM" id="SSF57701">
    <property type="entry name" value="Zn2/Cys6 DNA-binding domain"/>
    <property type="match status" value="1"/>
</dbReference>
<dbReference type="PANTHER" id="PTHR31668:SF26">
    <property type="entry name" value="GLUCOSE TRANSPORT TRANSCRIPTION REGULATOR RGT1-RELATED"/>
    <property type="match status" value="1"/>
</dbReference>
<accession>A0A167ZCQ9</accession>
<dbReference type="Pfam" id="PF00172">
    <property type="entry name" value="Zn_clus"/>
    <property type="match status" value="1"/>
</dbReference>
<feature type="compositionally biased region" description="Polar residues" evidence="6">
    <location>
        <begin position="17"/>
        <end position="33"/>
    </location>
</feature>
<dbReference type="CDD" id="cd12148">
    <property type="entry name" value="fungal_TF_MHR"/>
    <property type="match status" value="1"/>
</dbReference>
<feature type="region of interest" description="Disordered" evidence="6">
    <location>
        <begin position="268"/>
        <end position="295"/>
    </location>
</feature>
<evidence type="ECO:0000256" key="5">
    <source>
        <dbReference type="ARBA" id="ARBA00023242"/>
    </source>
</evidence>
<dbReference type="OrthoDB" id="5426978at2759"/>
<feature type="region of interest" description="Disordered" evidence="6">
    <location>
        <begin position="914"/>
        <end position="935"/>
    </location>
</feature>
<organism evidence="8 9">
    <name type="scientific">Niveomyces insectorum RCEF 264</name>
    <dbReference type="NCBI Taxonomy" id="1081102"/>
    <lineage>
        <taxon>Eukaryota</taxon>
        <taxon>Fungi</taxon>
        <taxon>Dikarya</taxon>
        <taxon>Ascomycota</taxon>
        <taxon>Pezizomycotina</taxon>
        <taxon>Sordariomycetes</taxon>
        <taxon>Hypocreomycetidae</taxon>
        <taxon>Hypocreales</taxon>
        <taxon>Cordycipitaceae</taxon>
        <taxon>Niveomyces</taxon>
    </lineage>
</organism>
<sequence length="1068" mass="112761">MEKRNPGTNADDVLAQTYPTPANDGQDTASFYNTGPADVNFDHIDPQLAADVAMQTDQGGAGGQVGRVQDGDGGEHAPPAEQEDSYPESHLRALKAEDNEPQAAYNEAHGDDSAYGGASLEQHAGVEQGEGEEHYQNQGQDAHQQQDGQIPGQEQQEDQQQEQQQQQHQETQKQPQQHQPLGGRPLVSVEELQLAAQLSQGLAPMMREANARREEEEYQDVSTADDVGVQNLHDGGSGSGGGSGDGGADEEGGVESGYVGHDVAYQHPHEQQQPHDQQQQQQQQQQHQHQQEQDPNLVQHTDVQGHVAYDASQAVIHMPSSLQMAQMAHQAYASVDHIPPRKRSKVSRACDACRRKKIKCDSVSETAQCTNCQRSHVQCLFSRVPQKRGPSKGYIKELADRINSIEGKLGNQSPSAGADNLDLLAGGRRDSAEAYPGYALNENAKRPYTSISSETPQSSPANSRHAAWASTPRAVHPFQSPPTGSAAVTRTPYSAVSLAPVPQVDAEAPGAAAVARPPLTDMERLLPLTEPVDSQLHEWSDAVFNSYLAAVHPTLPFLASTRTRMLDLLDQCPQLLQHAFLVAVRAATDALVESVPSSTGGGGRAALGLLVQWETEGSPRTTAHDLVHLQTLLLLAIEADSYGPASLKGQHGGLSKTALLARAVAVAYGMDLPAQQVGATAAAAAAAATASPGGADGQAEQFDTEARLALRAWWSLVVLDRWNGVAIGKPLLIPDSTVVLSPGLRPLLGESAYQFTKLSYLLGTSISRLVTEPVLQLASLPRTSAIFGRNLDAAMEMWRVDLPATVTDQSDPVVYLAYWHYRLLACLLQPSVQASEVLWATKAAVALAVATYAPSTAAADQRPTRPIPSPFHHCFLVLPGFVLAELANVDKTHTAALQALNELLEVIGAAPAAPPPPVAGGDDVDGTGGGDEAAAATAGLATRESLWHGPLRRALAERLGPSTKTASAGTDENTTAGAATEGDNSNNNSNNTSSSSAVQGLQHLADLATATVASIAPHDDAAAAATTTGAGPSTVETLLQGSDNYADLGFDPLPLLRAGYLTAVQPAA</sequence>
<name>A0A167ZCQ9_9HYPO</name>
<feature type="compositionally biased region" description="Polar residues" evidence="6">
    <location>
        <begin position="962"/>
        <end position="977"/>
    </location>
</feature>
<feature type="domain" description="Zn(2)-C6 fungal-type" evidence="7">
    <location>
        <begin position="349"/>
        <end position="381"/>
    </location>
</feature>
<feature type="compositionally biased region" description="Low complexity" evidence="6">
    <location>
        <begin position="274"/>
        <end position="288"/>
    </location>
</feature>
<dbReference type="EMBL" id="AZHD01000002">
    <property type="protein sequence ID" value="OAA67354.1"/>
    <property type="molecule type" value="Genomic_DNA"/>
</dbReference>
<keyword evidence="5" id="KW-0539">Nucleus</keyword>
<dbReference type="Proteomes" id="UP000076874">
    <property type="component" value="Unassembled WGS sequence"/>
</dbReference>
<feature type="region of interest" description="Disordered" evidence="6">
    <location>
        <begin position="48"/>
        <end position="192"/>
    </location>
</feature>
<feature type="region of interest" description="Disordered" evidence="6">
    <location>
        <begin position="447"/>
        <end position="487"/>
    </location>
</feature>
<dbReference type="InterPro" id="IPR036864">
    <property type="entry name" value="Zn2-C6_fun-type_DNA-bd_sf"/>
</dbReference>
<dbReference type="STRING" id="1081102.A0A167ZCQ9"/>
<evidence type="ECO:0000256" key="2">
    <source>
        <dbReference type="ARBA" id="ARBA00023015"/>
    </source>
</evidence>
<comment type="caution">
    <text evidence="8">The sequence shown here is derived from an EMBL/GenBank/DDBJ whole genome shotgun (WGS) entry which is preliminary data.</text>
</comment>
<evidence type="ECO:0000259" key="7">
    <source>
        <dbReference type="PROSITE" id="PS50048"/>
    </source>
</evidence>